<reference evidence="1 2" key="1">
    <citation type="journal article" date="2016" name="Nat. Commun.">
        <title>Thousands of microbial genomes shed light on interconnected biogeochemical processes in an aquifer system.</title>
        <authorList>
            <person name="Anantharaman K."/>
            <person name="Brown C.T."/>
            <person name="Hug L.A."/>
            <person name="Sharon I."/>
            <person name="Castelle C.J."/>
            <person name="Probst A.J."/>
            <person name="Thomas B.C."/>
            <person name="Singh A."/>
            <person name="Wilkins M.J."/>
            <person name="Karaoz U."/>
            <person name="Brodie E.L."/>
            <person name="Williams K.H."/>
            <person name="Hubbard S.S."/>
            <person name="Banfield J.F."/>
        </authorList>
    </citation>
    <scope>NUCLEOTIDE SEQUENCE [LARGE SCALE GENOMIC DNA]</scope>
</reference>
<dbReference type="Proteomes" id="UP000178892">
    <property type="component" value="Unassembled WGS sequence"/>
</dbReference>
<protein>
    <submittedName>
        <fullName evidence="1">Uncharacterized protein</fullName>
    </submittedName>
</protein>
<sequence length="467" mass="51466">MKRWIVTHRRRHNDEFVGELQLRLLMSGMAQAELVEVGNPDDITAEKLREAGVELPAELAGAVSWQELEKHGVYLLGIGGSDLDEHGRGEYTCAAELVMKKVGVLLGFSKQLGQAFIAALHDLVRYTRWADRNRGVGSRELPNMVKKRWRVWEGLCRRTLQLPAVLMPKLETLPKTMADVARLVAHATFQDLFVDLADSIGFYTCMLNMVAKNQIQWDEFKIPGTQITLKLAIISAKQPDADNSYAPVVARKLGAHLVFKRTSKGHVGLWTTDNIRVTLSDGTEVTINLDVRRIVVELRKRELKRNDDKRALTGEQLAAETVQGCITYLIPGSGTILWGSDQSSQDVEACPLGDSVWISAIKRFIQILDVQVTLKLGGKTGEFVIMVSLQTFVGLEDPTIQIFKEHVALLSEALQKADRLTATVGEHTKGRAKDSPPSANTGGKALIAEDVVMAAPDKSGSVPVASF</sequence>
<dbReference type="STRING" id="1817825.A2720_00060"/>
<dbReference type="EMBL" id="MFEL01000004">
    <property type="protein sequence ID" value="OGE81773.1"/>
    <property type="molecule type" value="Genomic_DNA"/>
</dbReference>
<evidence type="ECO:0000313" key="2">
    <source>
        <dbReference type="Proteomes" id="UP000178892"/>
    </source>
</evidence>
<proteinExistence type="predicted"/>
<organism evidence="1 2">
    <name type="scientific">Candidatus Doudnabacteria bacterium RIFCSPHIGHO2_01_FULL_46_24</name>
    <dbReference type="NCBI Taxonomy" id="1817825"/>
    <lineage>
        <taxon>Bacteria</taxon>
        <taxon>Candidatus Doudnaibacteriota</taxon>
    </lineage>
</organism>
<comment type="caution">
    <text evidence="1">The sequence shown here is derived from an EMBL/GenBank/DDBJ whole genome shotgun (WGS) entry which is preliminary data.</text>
</comment>
<name>A0A1F5NW24_9BACT</name>
<dbReference type="AlphaFoldDB" id="A0A1F5NW24"/>
<accession>A0A1F5NW24</accession>
<evidence type="ECO:0000313" key="1">
    <source>
        <dbReference type="EMBL" id="OGE81773.1"/>
    </source>
</evidence>
<gene>
    <name evidence="1" type="ORF">A2720_00060</name>
</gene>